<evidence type="ECO:0000313" key="3">
    <source>
        <dbReference type="Proteomes" id="UP001225378"/>
    </source>
</evidence>
<name>A0AAU7NZH7_9GAMM</name>
<feature type="compositionally biased region" description="Basic residues" evidence="1">
    <location>
        <begin position="7"/>
        <end position="18"/>
    </location>
</feature>
<feature type="region of interest" description="Disordered" evidence="1">
    <location>
        <begin position="1"/>
        <end position="25"/>
    </location>
</feature>
<reference evidence="2 3" key="1">
    <citation type="journal article" date="2024" name="Microbiology">
        <title>Methylomarinum rosea sp. nov., a novel halophilic methanotrophic bacterium from the hypersaline Lake Elton.</title>
        <authorList>
            <person name="Suleimanov R.Z."/>
            <person name="Oshkin I.Y."/>
            <person name="Danilova O.V."/>
            <person name="Suzina N.E."/>
            <person name="Dedysh S.N."/>
        </authorList>
    </citation>
    <scope>NUCLEOTIDE SEQUENCE [LARGE SCALE GENOMIC DNA]</scope>
    <source>
        <strain evidence="2 3">Ch1-1</strain>
    </source>
</reference>
<organism evidence="2 3">
    <name type="scientific">Methylomarinum roseum</name>
    <dbReference type="NCBI Taxonomy" id="3067653"/>
    <lineage>
        <taxon>Bacteria</taxon>
        <taxon>Pseudomonadati</taxon>
        <taxon>Pseudomonadota</taxon>
        <taxon>Gammaproteobacteria</taxon>
        <taxon>Methylococcales</taxon>
        <taxon>Methylococcaceae</taxon>
        <taxon>Methylomarinum</taxon>
    </lineage>
</organism>
<protein>
    <submittedName>
        <fullName evidence="2">Uncharacterized protein</fullName>
    </submittedName>
</protein>
<dbReference type="RefSeq" id="WP_349432696.1">
    <property type="nucleotide sequence ID" value="NZ_CP157743.1"/>
</dbReference>
<evidence type="ECO:0000256" key="1">
    <source>
        <dbReference type="SAM" id="MobiDB-lite"/>
    </source>
</evidence>
<dbReference type="AlphaFoldDB" id="A0AAU7NZH7"/>
<evidence type="ECO:0000313" key="2">
    <source>
        <dbReference type="EMBL" id="XBS22393.1"/>
    </source>
</evidence>
<sequence>MDQAQRIRQRRAASRSKPPKTAPGAKLAVVRIQADCLAANPPYGCDANVALTSDVSNSVKRIKNRCASYRQHTLPHRRAASRNKPPKTAPGAKLAVVRIQADCLTANPPYGCDANVALTSDVSNSVKRIKNRCASYRQHTLPHRRAASRNKPPKTAPGAKLAVVRIQADCLAANPPYGRMR</sequence>
<gene>
    <name evidence="2" type="ORF">Q9L42_009755</name>
</gene>
<accession>A0AAU7NZH7</accession>
<dbReference type="EMBL" id="CP157743">
    <property type="protein sequence ID" value="XBS22393.1"/>
    <property type="molecule type" value="Genomic_DNA"/>
</dbReference>
<dbReference type="KEGG" id="mech:Q9L42_009755"/>
<keyword evidence="3" id="KW-1185">Reference proteome</keyword>
<proteinExistence type="predicted"/>
<dbReference type="Proteomes" id="UP001225378">
    <property type="component" value="Chromosome"/>
</dbReference>